<gene>
    <name evidence="2" type="ORF">H9L23_18870</name>
</gene>
<organism evidence="2 3">
    <name type="scientific">Pedobacter roseus</name>
    <dbReference type="NCBI Taxonomy" id="336820"/>
    <lineage>
        <taxon>Bacteria</taxon>
        <taxon>Pseudomonadati</taxon>
        <taxon>Bacteroidota</taxon>
        <taxon>Sphingobacteriia</taxon>
        <taxon>Sphingobacteriales</taxon>
        <taxon>Sphingobacteriaceae</taxon>
        <taxon>Pedobacter</taxon>
    </lineage>
</organism>
<evidence type="ECO:0000313" key="2">
    <source>
        <dbReference type="EMBL" id="QNN41161.1"/>
    </source>
</evidence>
<keyword evidence="3" id="KW-1185">Reference proteome</keyword>
<sequence>MITTKKLLITAVCFCYSIILSAQVTFKGKGDINEEEFSAFKNTITLFTLQYKDYTELEKFNEAIKTTWTATPFLIIKPEELGKYTGKPGYSLFTFNGYLQSSGNTTVIRFFYSLTMPYFKKNGKQGDDITLGEITVYPDNKTLFTAIGNPFSFKGAKKREEEMISFLYNSALLYNWSPGMLKGYLKQLNEGILSRKERKMFFEMDDKVKLASLAKDTLYVPDYVKIKFNMFSMSEKVDEGKDEDLSEAYNYPIKFVPVKTLNELILKKGSNINYLVFTKSSSDKFICIYNSYSNDLLYQNYTPISYNFKNGDLSKIKRLIR</sequence>
<dbReference type="KEGG" id="proe:H9L23_18870"/>
<accession>A0A7G9QCT6</accession>
<name>A0A7G9QCT6_9SPHI</name>
<proteinExistence type="predicted"/>
<dbReference type="RefSeq" id="WP_187591801.1">
    <property type="nucleotide sequence ID" value="NZ_CP060723.1"/>
</dbReference>
<dbReference type="Proteomes" id="UP000515806">
    <property type="component" value="Chromosome"/>
</dbReference>
<protein>
    <submittedName>
        <fullName evidence="2">Uncharacterized protein</fullName>
    </submittedName>
</protein>
<dbReference type="EMBL" id="CP060723">
    <property type="protein sequence ID" value="QNN41161.1"/>
    <property type="molecule type" value="Genomic_DNA"/>
</dbReference>
<reference evidence="2 3" key="1">
    <citation type="submission" date="2020-08" db="EMBL/GenBank/DDBJ databases">
        <title>Genome sequence of Pedobacter roseus KACC 11594T.</title>
        <authorList>
            <person name="Hyun D.-W."/>
            <person name="Bae J.-W."/>
        </authorList>
    </citation>
    <scope>NUCLEOTIDE SEQUENCE [LARGE SCALE GENOMIC DNA]</scope>
    <source>
        <strain evidence="2 3">KACC 11594</strain>
    </source>
</reference>
<evidence type="ECO:0000256" key="1">
    <source>
        <dbReference type="SAM" id="SignalP"/>
    </source>
</evidence>
<dbReference type="AlphaFoldDB" id="A0A7G9QCT6"/>
<keyword evidence="1" id="KW-0732">Signal</keyword>
<feature type="chain" id="PRO_5028822723" evidence="1">
    <location>
        <begin position="23"/>
        <end position="321"/>
    </location>
</feature>
<evidence type="ECO:0000313" key="3">
    <source>
        <dbReference type="Proteomes" id="UP000515806"/>
    </source>
</evidence>
<feature type="signal peptide" evidence="1">
    <location>
        <begin position="1"/>
        <end position="22"/>
    </location>
</feature>